<evidence type="ECO:0000313" key="1">
    <source>
        <dbReference type="EMBL" id="NMF04572.1"/>
    </source>
</evidence>
<protein>
    <submittedName>
        <fullName evidence="1">Uncharacterized protein</fullName>
    </submittedName>
</protein>
<proteinExistence type="predicted"/>
<evidence type="ECO:0000313" key="2">
    <source>
        <dbReference type="Proteomes" id="UP000587880"/>
    </source>
</evidence>
<sequence>MLLTEIKDYLKTKIDCPQWYTGKIDATVEQCIGIYNAEGLKPNIALGGLSNTSYSTKGISILVHWGKNSNIAEQKAQETYNVLFGQSAVIGGKRVIKFDMAKSEPIGIGTDSNGYYEFVIPLIIYFER</sequence>
<dbReference type="Proteomes" id="UP000587880">
    <property type="component" value="Unassembled WGS sequence"/>
</dbReference>
<dbReference type="AlphaFoldDB" id="A0A7X9SMT1"/>
<name>A0A7X9SMT1_CLOBE</name>
<gene>
    <name evidence="1" type="ORF">HF849_07315</name>
</gene>
<dbReference type="Pfam" id="PF12691">
    <property type="entry name" value="Phage_tail_terminator_6"/>
    <property type="match status" value="1"/>
</dbReference>
<reference evidence="1 2" key="1">
    <citation type="submission" date="2020-04" db="EMBL/GenBank/DDBJ databases">
        <authorList>
            <person name="Hitch T.C.A."/>
            <person name="Wylensek D."/>
            <person name="Clavel T."/>
        </authorList>
    </citation>
    <scope>NUCLEOTIDE SEQUENCE [LARGE SCALE GENOMIC DNA]</scope>
    <source>
        <strain evidence="1 2">WB01_NA02</strain>
    </source>
</reference>
<accession>A0A7X9SMT1</accession>
<dbReference type="EMBL" id="JABAGD010000010">
    <property type="protein sequence ID" value="NMF04572.1"/>
    <property type="molecule type" value="Genomic_DNA"/>
</dbReference>
<dbReference type="InterPro" id="IPR024411">
    <property type="entry name" value="Tail_terminator_phage"/>
</dbReference>
<comment type="caution">
    <text evidence="1">The sequence shown here is derived from an EMBL/GenBank/DDBJ whole genome shotgun (WGS) entry which is preliminary data.</text>
</comment>
<organism evidence="1 2">
    <name type="scientific">Clostridium beijerinckii</name>
    <name type="common">Clostridium MP</name>
    <dbReference type="NCBI Taxonomy" id="1520"/>
    <lineage>
        <taxon>Bacteria</taxon>
        <taxon>Bacillati</taxon>
        <taxon>Bacillota</taxon>
        <taxon>Clostridia</taxon>
        <taxon>Eubacteriales</taxon>
        <taxon>Clostridiaceae</taxon>
        <taxon>Clostridium</taxon>
    </lineage>
</organism>
<dbReference type="RefSeq" id="WP_168981566.1">
    <property type="nucleotide sequence ID" value="NZ_JABAGD010000010.1"/>
</dbReference>